<evidence type="ECO:0000313" key="4">
    <source>
        <dbReference type="Proteomes" id="UP000663853"/>
    </source>
</evidence>
<dbReference type="Pfam" id="PF13358">
    <property type="entry name" value="DDE_3"/>
    <property type="match status" value="1"/>
</dbReference>
<dbReference type="InterPro" id="IPR009057">
    <property type="entry name" value="Homeodomain-like_sf"/>
</dbReference>
<keyword evidence="1" id="KW-0472">Membrane</keyword>
<comment type="caution">
    <text evidence="3">The sequence shown here is derived from an EMBL/GenBank/DDBJ whole genome shotgun (WGS) entry which is preliminary data.</text>
</comment>
<reference evidence="3" key="1">
    <citation type="submission" date="2021-01" db="EMBL/GenBank/DDBJ databases">
        <authorList>
            <person name="Kaushik A."/>
        </authorList>
    </citation>
    <scope>NUCLEOTIDE SEQUENCE</scope>
    <source>
        <strain evidence="3">AG6-10EEA</strain>
    </source>
</reference>
<organism evidence="3 4">
    <name type="scientific">Rhizoctonia solani</name>
    <dbReference type="NCBI Taxonomy" id="456999"/>
    <lineage>
        <taxon>Eukaryota</taxon>
        <taxon>Fungi</taxon>
        <taxon>Dikarya</taxon>
        <taxon>Basidiomycota</taxon>
        <taxon>Agaricomycotina</taxon>
        <taxon>Agaricomycetes</taxon>
        <taxon>Cantharellales</taxon>
        <taxon>Ceratobasidiaceae</taxon>
        <taxon>Rhizoctonia</taxon>
    </lineage>
</organism>
<evidence type="ECO:0000313" key="3">
    <source>
        <dbReference type="EMBL" id="CAE6531356.1"/>
    </source>
</evidence>
<proteinExistence type="predicted"/>
<feature type="domain" description="Tc1-like transposase DDE" evidence="2">
    <location>
        <begin position="149"/>
        <end position="279"/>
    </location>
</feature>
<keyword evidence="1" id="KW-1133">Transmembrane helix</keyword>
<gene>
    <name evidence="3" type="ORF">RDB_LOCUS168698</name>
</gene>
<dbReference type="Gene3D" id="3.30.420.10">
    <property type="entry name" value="Ribonuclease H-like superfamily/Ribonuclease H"/>
    <property type="match status" value="1"/>
</dbReference>
<dbReference type="EMBL" id="CAJMXA010004013">
    <property type="protein sequence ID" value="CAE6531356.1"/>
    <property type="molecule type" value="Genomic_DNA"/>
</dbReference>
<dbReference type="InterPro" id="IPR047655">
    <property type="entry name" value="Transpos_IS630-like"/>
</dbReference>
<dbReference type="AlphaFoldDB" id="A0A8H3DLP1"/>
<evidence type="ECO:0000259" key="2">
    <source>
        <dbReference type="Pfam" id="PF13358"/>
    </source>
</evidence>
<protein>
    <recommendedName>
        <fullName evidence="2">Tc1-like transposase DDE domain-containing protein</fullName>
    </recommendedName>
</protein>
<sequence>MPRPTPDEIRASVARMLALDLDLPLILIISGLSEQTVCSIRKRWEEGIYRAHQPIGVGRPQTLDIGDVWSLCDRLAQDPDVFLDELQRELSDAAGVDVHVSTVWRALQRLGVTRKVLDKRAMEICDEERAEFQQAIRAFRPSQVVAVGENAINRRMTYQNRGYALAGDRAVKRAFFVRGKRYSILPALCIAGILTALIIEGAYDTALFLEFLELCLASMNPFPADNSVLVMGNCAIHISHRVQEMCNERGVILVYLPPYSHDLSPIEFAFAKIKTGIQRDGDDARMAFNAVGIEPGEINVDVEVMLHRHVYSVTAEDAKGWFNHCGYIEDIL</sequence>
<dbReference type="PANTHER" id="PTHR46564">
    <property type="entry name" value="TRANSPOSASE"/>
    <property type="match status" value="1"/>
</dbReference>
<dbReference type="InterPro" id="IPR038717">
    <property type="entry name" value="Tc1-like_DDE_dom"/>
</dbReference>
<dbReference type="PANTHER" id="PTHR46564:SF1">
    <property type="entry name" value="TRANSPOSASE"/>
    <property type="match status" value="1"/>
</dbReference>
<dbReference type="NCBIfam" id="NF033545">
    <property type="entry name" value="transpos_IS630"/>
    <property type="match status" value="1"/>
</dbReference>
<accession>A0A8H3DLP1</accession>
<dbReference type="SUPFAM" id="SSF46689">
    <property type="entry name" value="Homeodomain-like"/>
    <property type="match status" value="1"/>
</dbReference>
<name>A0A8H3DLP1_9AGAM</name>
<keyword evidence="1" id="KW-0812">Transmembrane</keyword>
<dbReference type="InterPro" id="IPR036397">
    <property type="entry name" value="RNaseH_sf"/>
</dbReference>
<feature type="transmembrane region" description="Helical" evidence="1">
    <location>
        <begin position="182"/>
        <end position="203"/>
    </location>
</feature>
<evidence type="ECO:0000256" key="1">
    <source>
        <dbReference type="SAM" id="Phobius"/>
    </source>
</evidence>
<dbReference type="Proteomes" id="UP000663853">
    <property type="component" value="Unassembled WGS sequence"/>
</dbReference>
<dbReference type="GO" id="GO:0003676">
    <property type="term" value="F:nucleic acid binding"/>
    <property type="evidence" value="ECO:0007669"/>
    <property type="project" value="InterPro"/>
</dbReference>